<proteinExistence type="predicted"/>
<dbReference type="Gene3D" id="3.40.50.1110">
    <property type="entry name" value="SGNH hydrolase"/>
    <property type="match status" value="1"/>
</dbReference>
<dbReference type="Gene3D" id="2.60.40.10">
    <property type="entry name" value="Immunoglobulins"/>
    <property type="match status" value="1"/>
</dbReference>
<evidence type="ECO:0000313" key="5">
    <source>
        <dbReference type="Proteomes" id="UP000195772"/>
    </source>
</evidence>
<keyword evidence="1" id="KW-0378">Hydrolase</keyword>
<dbReference type="AlphaFoldDB" id="A0A1Y3QZG0"/>
<protein>
    <submittedName>
        <fullName evidence="4">Sialate O-acetylesterase</fullName>
    </submittedName>
</protein>
<name>A0A1Y3QZG0_9BACT</name>
<dbReference type="SUPFAM" id="SSF52266">
    <property type="entry name" value="SGNH hydrolase"/>
    <property type="match status" value="1"/>
</dbReference>
<dbReference type="GO" id="GO:0005975">
    <property type="term" value="P:carbohydrate metabolic process"/>
    <property type="evidence" value="ECO:0007669"/>
    <property type="project" value="TreeGrafter"/>
</dbReference>
<dbReference type="OrthoDB" id="9816001at2"/>
<evidence type="ECO:0000256" key="1">
    <source>
        <dbReference type="ARBA" id="ARBA00022801"/>
    </source>
</evidence>
<dbReference type="GO" id="GO:0001681">
    <property type="term" value="F:sialate O-acetylesterase activity"/>
    <property type="evidence" value="ECO:0007669"/>
    <property type="project" value="InterPro"/>
</dbReference>
<organism evidence="4 5">
    <name type="scientific">Alistipes onderdonkii</name>
    <dbReference type="NCBI Taxonomy" id="328813"/>
    <lineage>
        <taxon>Bacteria</taxon>
        <taxon>Pseudomonadati</taxon>
        <taxon>Bacteroidota</taxon>
        <taxon>Bacteroidia</taxon>
        <taxon>Bacteroidales</taxon>
        <taxon>Rikenellaceae</taxon>
        <taxon>Alistipes</taxon>
    </lineage>
</organism>
<dbReference type="InterPro" id="IPR039329">
    <property type="entry name" value="SIAE"/>
</dbReference>
<feature type="domain" description="Sialate O-acetylesterase" evidence="3">
    <location>
        <begin position="104"/>
        <end position="353"/>
    </location>
</feature>
<accession>A0A1Y3QZG0</accession>
<dbReference type="PANTHER" id="PTHR22901">
    <property type="entry name" value="SIALATE O-ACETYLESTERASE"/>
    <property type="match status" value="1"/>
</dbReference>
<dbReference type="InterPro" id="IPR013783">
    <property type="entry name" value="Ig-like_fold"/>
</dbReference>
<gene>
    <name evidence="4" type="ORF">B5G41_03870</name>
</gene>
<dbReference type="PANTHER" id="PTHR22901:SF0">
    <property type="entry name" value="SIALATE O-ACETYLESTERASE"/>
    <property type="match status" value="1"/>
</dbReference>
<feature type="chain" id="PRO_5012915158" evidence="2">
    <location>
        <begin position="22"/>
        <end position="489"/>
    </location>
</feature>
<evidence type="ECO:0000259" key="3">
    <source>
        <dbReference type="Pfam" id="PF03629"/>
    </source>
</evidence>
<feature type="signal peptide" evidence="2">
    <location>
        <begin position="1"/>
        <end position="21"/>
    </location>
</feature>
<evidence type="ECO:0000313" key="4">
    <source>
        <dbReference type="EMBL" id="OUN04455.1"/>
    </source>
</evidence>
<dbReference type="InterPro" id="IPR036514">
    <property type="entry name" value="SGNH_hydro_sf"/>
</dbReference>
<dbReference type="Proteomes" id="UP000195772">
    <property type="component" value="Unassembled WGS sequence"/>
</dbReference>
<reference evidence="5" key="1">
    <citation type="submission" date="2017-04" db="EMBL/GenBank/DDBJ databases">
        <title>Function of individual gut microbiota members based on whole genome sequencing of pure cultures obtained from chicken caecum.</title>
        <authorList>
            <person name="Medvecky M."/>
            <person name="Cejkova D."/>
            <person name="Polansky O."/>
            <person name="Karasova D."/>
            <person name="Kubasova T."/>
            <person name="Cizek A."/>
            <person name="Rychlik I."/>
        </authorList>
    </citation>
    <scope>NUCLEOTIDE SEQUENCE [LARGE SCALE GENOMIC DNA]</scope>
    <source>
        <strain evidence="5">An90</strain>
    </source>
</reference>
<keyword evidence="2" id="KW-0732">Signal</keyword>
<sequence>MKRLFSVVLALLLAVQLPARVKLPAVLGSNMVLQRNAEVNFWGEASPRSRVRVTASWDGRTHETRADASGRWALKLPTGEAGGPYTVTLSDGEPLVLDNVLVGEVWVCSGQSNMEMPVSGFMFQPVEGAVDAIADAGMYPGIRMFTVPRVSSKTPLDDCDAAWQTATPASVGQFSAVGYFFGRMLYKALGIPVGLITSNWGGSTIEAWMTVDAIDATPGIDHAVAKSGTYDNSIPQRLYNGMILPVCRYTAKGFIWYQGESNRKNWYDYKALQVSLVKLWRETWGDGKMPFYYTQLAPYRYEGDELRSLPLVIEAQYRALAEIPHSGIAATTDLGNPTCIHPARKREVGERLAFLALANDYGVTGLPAPAPVYKSMERDGNKLVLTFDNLPIRAQNGVDSFVAFGPDGYLRPGGFEIAGEDRVFHPAVANFKYWDNRIEVSSDRVPDPVAVRYAFRNYCPEANVMTTMGQPLVPFRTDDWPLDDIGLIR</sequence>
<evidence type="ECO:0000256" key="2">
    <source>
        <dbReference type="SAM" id="SignalP"/>
    </source>
</evidence>
<dbReference type="eggNOG" id="COG1649">
    <property type="taxonomic scope" value="Bacteria"/>
</dbReference>
<dbReference type="EMBL" id="NFHB01000002">
    <property type="protein sequence ID" value="OUN04455.1"/>
    <property type="molecule type" value="Genomic_DNA"/>
</dbReference>
<dbReference type="RefSeq" id="WP_087401380.1">
    <property type="nucleotide sequence ID" value="NZ_NFHB01000002.1"/>
</dbReference>
<comment type="caution">
    <text evidence="4">The sequence shown here is derived from an EMBL/GenBank/DDBJ whole genome shotgun (WGS) entry which is preliminary data.</text>
</comment>
<dbReference type="Pfam" id="PF03629">
    <property type="entry name" value="SASA"/>
    <property type="match status" value="1"/>
</dbReference>
<dbReference type="InterPro" id="IPR005181">
    <property type="entry name" value="SASA"/>
</dbReference>